<proteinExistence type="predicted"/>
<dbReference type="AlphaFoldDB" id="A0A4R3KPI9"/>
<protein>
    <recommendedName>
        <fullName evidence="4">1,4-alpha-glucan branching enzyme</fullName>
    </recommendedName>
</protein>
<keyword evidence="3" id="KW-1185">Reference proteome</keyword>
<evidence type="ECO:0000313" key="3">
    <source>
        <dbReference type="Proteomes" id="UP000295807"/>
    </source>
</evidence>
<evidence type="ECO:0000313" key="2">
    <source>
        <dbReference type="EMBL" id="TCS86282.1"/>
    </source>
</evidence>
<evidence type="ECO:0008006" key="4">
    <source>
        <dbReference type="Google" id="ProtNLM"/>
    </source>
</evidence>
<dbReference type="OrthoDB" id="9808866at2"/>
<dbReference type="Proteomes" id="UP000295807">
    <property type="component" value="Unassembled WGS sequence"/>
</dbReference>
<name>A0A4R3KPI9_9SPHI</name>
<feature type="compositionally biased region" description="Basic and acidic residues" evidence="1">
    <location>
        <begin position="13"/>
        <end position="23"/>
    </location>
</feature>
<sequence>MSSKGSTITTDHTTIREWAEKRGGKPAHVKSTGQDDAPGLLRIDFPDGKEEALEQISWEEFFEKFEEKNLAFLYQEEGAGGGESRFNKLIDRDSADE</sequence>
<reference evidence="2 3" key="1">
    <citation type="submission" date="2019-03" db="EMBL/GenBank/DDBJ databases">
        <title>Genomic Encyclopedia of Type Strains, Phase IV (KMG-IV): sequencing the most valuable type-strain genomes for metagenomic binning, comparative biology and taxonomic classification.</title>
        <authorList>
            <person name="Goeker M."/>
        </authorList>
    </citation>
    <scope>NUCLEOTIDE SEQUENCE [LARGE SCALE GENOMIC DNA]</scope>
    <source>
        <strain evidence="2 3">DSM 21100</strain>
    </source>
</reference>
<gene>
    <name evidence="2" type="ORF">EDD80_10874</name>
</gene>
<feature type="region of interest" description="Disordered" evidence="1">
    <location>
        <begin position="1"/>
        <end position="41"/>
    </location>
</feature>
<evidence type="ECO:0000256" key="1">
    <source>
        <dbReference type="SAM" id="MobiDB-lite"/>
    </source>
</evidence>
<dbReference type="EMBL" id="SMAD01000008">
    <property type="protein sequence ID" value="TCS86282.1"/>
    <property type="molecule type" value="Genomic_DNA"/>
</dbReference>
<accession>A0A4R3KPI9</accession>
<dbReference type="RefSeq" id="WP_132129686.1">
    <property type="nucleotide sequence ID" value="NZ_CP042432.1"/>
</dbReference>
<comment type="caution">
    <text evidence="2">The sequence shown here is derived from an EMBL/GenBank/DDBJ whole genome shotgun (WGS) entry which is preliminary data.</text>
</comment>
<organism evidence="2 3">
    <name type="scientific">Anseongella ginsenosidimutans</name>
    <dbReference type="NCBI Taxonomy" id="496056"/>
    <lineage>
        <taxon>Bacteria</taxon>
        <taxon>Pseudomonadati</taxon>
        <taxon>Bacteroidota</taxon>
        <taxon>Sphingobacteriia</taxon>
        <taxon>Sphingobacteriales</taxon>
        <taxon>Sphingobacteriaceae</taxon>
        <taxon>Anseongella</taxon>
    </lineage>
</organism>
<feature type="compositionally biased region" description="Polar residues" evidence="1">
    <location>
        <begin position="1"/>
        <end position="12"/>
    </location>
</feature>